<keyword evidence="2" id="KW-1185">Reference proteome</keyword>
<organism evidence="1 2">
    <name type="scientific">Psophocarpus tetragonolobus</name>
    <name type="common">Winged bean</name>
    <name type="synonym">Dolichos tetragonolobus</name>
    <dbReference type="NCBI Taxonomy" id="3891"/>
    <lineage>
        <taxon>Eukaryota</taxon>
        <taxon>Viridiplantae</taxon>
        <taxon>Streptophyta</taxon>
        <taxon>Embryophyta</taxon>
        <taxon>Tracheophyta</taxon>
        <taxon>Spermatophyta</taxon>
        <taxon>Magnoliopsida</taxon>
        <taxon>eudicotyledons</taxon>
        <taxon>Gunneridae</taxon>
        <taxon>Pentapetalae</taxon>
        <taxon>rosids</taxon>
        <taxon>fabids</taxon>
        <taxon>Fabales</taxon>
        <taxon>Fabaceae</taxon>
        <taxon>Papilionoideae</taxon>
        <taxon>50 kb inversion clade</taxon>
        <taxon>NPAAA clade</taxon>
        <taxon>indigoferoid/millettioid clade</taxon>
        <taxon>Phaseoleae</taxon>
        <taxon>Psophocarpus</taxon>
    </lineage>
</organism>
<dbReference type="Proteomes" id="UP001386955">
    <property type="component" value="Unassembled WGS sequence"/>
</dbReference>
<gene>
    <name evidence="1" type="ORF">VNO78_04087</name>
</gene>
<comment type="caution">
    <text evidence="1">The sequence shown here is derived from an EMBL/GenBank/DDBJ whole genome shotgun (WGS) entry which is preliminary data.</text>
</comment>
<dbReference type="EMBL" id="JAYMYS010000001">
    <property type="protein sequence ID" value="KAK7412600.1"/>
    <property type="molecule type" value="Genomic_DNA"/>
</dbReference>
<accession>A0AAN9T394</accession>
<evidence type="ECO:0000313" key="2">
    <source>
        <dbReference type="Proteomes" id="UP001386955"/>
    </source>
</evidence>
<sequence length="70" mass="8348">MEDTWQVVLQAIVSVWFTGRKKKKEKACLRLHFVIYLPCPHLFTPYSKSLLSLNPFIFCANFVRNLKWVF</sequence>
<dbReference type="AlphaFoldDB" id="A0AAN9T394"/>
<proteinExistence type="predicted"/>
<name>A0AAN9T394_PSOTE</name>
<evidence type="ECO:0000313" key="1">
    <source>
        <dbReference type="EMBL" id="KAK7412600.1"/>
    </source>
</evidence>
<protein>
    <submittedName>
        <fullName evidence="1">Uncharacterized protein</fullName>
    </submittedName>
</protein>
<reference evidence="1 2" key="1">
    <citation type="submission" date="2024-01" db="EMBL/GenBank/DDBJ databases">
        <title>The genomes of 5 underutilized Papilionoideae crops provide insights into root nodulation and disease resistanc.</title>
        <authorList>
            <person name="Jiang F."/>
        </authorList>
    </citation>
    <scope>NUCLEOTIDE SEQUENCE [LARGE SCALE GENOMIC DNA]</scope>
    <source>
        <strain evidence="1">DUOXIRENSHENG_FW03</strain>
        <tissue evidence="1">Leaves</tissue>
    </source>
</reference>